<evidence type="ECO:0000313" key="5">
    <source>
        <dbReference type="Proteomes" id="UP000076858"/>
    </source>
</evidence>
<dbReference type="PROSITE" id="PS50958">
    <property type="entry name" value="SMB_2"/>
    <property type="match status" value="1"/>
</dbReference>
<comment type="caution">
    <text evidence="4">The sequence shown here is derived from an EMBL/GenBank/DDBJ whole genome shotgun (WGS) entry which is preliminary data.</text>
</comment>
<dbReference type="PANTHER" id="PTHR20920:SF5">
    <property type="entry name" value="SMB DOMAIN-CONTAINING PROTEIN"/>
    <property type="match status" value="1"/>
</dbReference>
<organism evidence="4 5">
    <name type="scientific">Daphnia magna</name>
    <dbReference type="NCBI Taxonomy" id="35525"/>
    <lineage>
        <taxon>Eukaryota</taxon>
        <taxon>Metazoa</taxon>
        <taxon>Ecdysozoa</taxon>
        <taxon>Arthropoda</taxon>
        <taxon>Crustacea</taxon>
        <taxon>Branchiopoda</taxon>
        <taxon>Diplostraca</taxon>
        <taxon>Cladocera</taxon>
        <taxon>Anomopoda</taxon>
        <taxon>Daphniidae</taxon>
        <taxon>Daphnia</taxon>
    </lineage>
</organism>
<dbReference type="SUPFAM" id="SSF90188">
    <property type="entry name" value="Somatomedin B domain"/>
    <property type="match status" value="1"/>
</dbReference>
<evidence type="ECO:0000256" key="3">
    <source>
        <dbReference type="ARBA" id="ARBA00023180"/>
    </source>
</evidence>
<evidence type="ECO:0000313" key="4">
    <source>
        <dbReference type="EMBL" id="KZS03252.1"/>
    </source>
</evidence>
<dbReference type="Pfam" id="PF25031">
    <property type="entry name" value="SBSPON_C"/>
    <property type="match status" value="1"/>
</dbReference>
<dbReference type="InterPro" id="IPR001212">
    <property type="entry name" value="Somatomedin_B_dom"/>
</dbReference>
<dbReference type="AlphaFoldDB" id="A0A0P5Y4I7"/>
<keyword evidence="3" id="KW-0325">Glycoprotein</keyword>
<dbReference type="InterPro" id="IPR036383">
    <property type="entry name" value="TSP1_rpt_sf"/>
</dbReference>
<evidence type="ECO:0000256" key="2">
    <source>
        <dbReference type="ARBA" id="ARBA00023157"/>
    </source>
</evidence>
<keyword evidence="5" id="KW-1185">Reference proteome</keyword>
<dbReference type="EMBL" id="LRGB01003325">
    <property type="protein sequence ID" value="KZS03252.1"/>
    <property type="molecule type" value="Genomic_DNA"/>
</dbReference>
<dbReference type="InterPro" id="IPR056801">
    <property type="entry name" value="SBSPON_C"/>
</dbReference>
<dbReference type="PANTHER" id="PTHR20920">
    <property type="entry name" value="RPE-SPONDIN"/>
    <property type="match status" value="1"/>
</dbReference>
<proteinExistence type="predicted"/>
<dbReference type="Pfam" id="PF01033">
    <property type="entry name" value="Somatomedin_B"/>
    <property type="match status" value="1"/>
</dbReference>
<dbReference type="Gene3D" id="4.10.410.20">
    <property type="match status" value="1"/>
</dbReference>
<dbReference type="PROSITE" id="PS00524">
    <property type="entry name" value="SMB_1"/>
    <property type="match status" value="1"/>
</dbReference>
<dbReference type="PROSITE" id="PS50092">
    <property type="entry name" value="TSP1"/>
    <property type="match status" value="1"/>
</dbReference>
<dbReference type="Pfam" id="PF19028">
    <property type="entry name" value="TSP1_spondin"/>
    <property type="match status" value="1"/>
</dbReference>
<dbReference type="InterPro" id="IPR044004">
    <property type="entry name" value="TSP1_spondin_dom"/>
</dbReference>
<reference evidence="4 5" key="1">
    <citation type="submission" date="2016-03" db="EMBL/GenBank/DDBJ databases">
        <title>EvidentialGene: Evidence-directed Construction of Genes on Genomes.</title>
        <authorList>
            <person name="Gilbert D.G."/>
            <person name="Choi J.-H."/>
            <person name="Mockaitis K."/>
            <person name="Colbourne J."/>
            <person name="Pfrender M."/>
        </authorList>
    </citation>
    <scope>NUCLEOTIDE SEQUENCE [LARGE SCALE GENOMIC DNA]</scope>
    <source>
        <strain evidence="4 5">Xinb3</strain>
        <tissue evidence="4">Complete organism</tissue>
    </source>
</reference>
<dbReference type="STRING" id="35525.A0A0P5Y4I7"/>
<protein>
    <submittedName>
        <fullName evidence="4">Somatomedin-B and thrombospondin type-1 domain-containing protein</fullName>
    </submittedName>
</protein>
<dbReference type="Proteomes" id="UP000076858">
    <property type="component" value="Unassembled WGS sequence"/>
</dbReference>
<gene>
    <name evidence="4" type="ORF">APZ42_034138</name>
</gene>
<sequence>MYTHIHLNRKTSWRMMSSMANAARVGKVILLLFLVRPAHSLGSCKEAGLCCTGRDASCVVQKTPQNAIIEDLRDTPCYCDHACLKLNDCCPDYRQTCGVQDCQVSEWGPWSECDNQCGSGSQERTRVIAMEPSRGGKSCPPTLQKRGCQGTSQCGTNKSTHHKAALKEMAMLLPASFGASRRMNDSHDIRKNLRFRNAELAQEHSEDSTNDYCVTFELTKVSKACHKEKVFNSLLDGGVVCVRCEHRATRDYLGGRCGGHGVPGRITRWTSLTNVECHGKWLRRPDESQEVSSSTCSCTEDALLIFV</sequence>
<keyword evidence="2" id="KW-1015">Disulfide bond</keyword>
<accession>A0A0P5Y4I7</accession>
<dbReference type="InterPro" id="IPR036024">
    <property type="entry name" value="Somatomedin_B-like_dom_sf"/>
</dbReference>
<dbReference type="InterPro" id="IPR039942">
    <property type="entry name" value="SBSPO"/>
</dbReference>
<dbReference type="SMART" id="SM00209">
    <property type="entry name" value="TSP1"/>
    <property type="match status" value="1"/>
</dbReference>
<evidence type="ECO:0000256" key="1">
    <source>
        <dbReference type="ARBA" id="ARBA00022729"/>
    </source>
</evidence>
<dbReference type="OrthoDB" id="6331525at2759"/>
<dbReference type="Gene3D" id="2.20.100.10">
    <property type="entry name" value="Thrombospondin type-1 (TSP1) repeat"/>
    <property type="match status" value="1"/>
</dbReference>
<dbReference type="InterPro" id="IPR000884">
    <property type="entry name" value="TSP1_rpt"/>
</dbReference>
<name>A0A0P5Y4I7_9CRUS</name>
<dbReference type="SUPFAM" id="SSF82895">
    <property type="entry name" value="TSP-1 type 1 repeat"/>
    <property type="match status" value="1"/>
</dbReference>
<keyword evidence="1" id="KW-0732">Signal</keyword>
<dbReference type="FunFam" id="2.20.100.10:FF:000134">
    <property type="entry name" value="Uncharacterized protein"/>
    <property type="match status" value="1"/>
</dbReference>